<comment type="caution">
    <text evidence="11">The sequence shown here is derived from an EMBL/GenBank/DDBJ whole genome shotgun (WGS) entry which is preliminary data.</text>
</comment>
<dbReference type="Gene3D" id="3.40.1050.10">
    <property type="entry name" value="Carbonic anhydrase"/>
    <property type="match status" value="1"/>
</dbReference>
<dbReference type="GO" id="GO:0008270">
    <property type="term" value="F:zinc ion binding"/>
    <property type="evidence" value="ECO:0007669"/>
    <property type="project" value="UniProtKB-UniRule"/>
</dbReference>
<evidence type="ECO:0000313" key="11">
    <source>
        <dbReference type="EMBL" id="MBK7422604.1"/>
    </source>
</evidence>
<reference evidence="11" key="1">
    <citation type="submission" date="2020-10" db="EMBL/GenBank/DDBJ databases">
        <title>Connecting structure to function with the recovery of over 1000 high-quality activated sludge metagenome-assembled genomes encoding full-length rRNA genes using long-read sequencing.</title>
        <authorList>
            <person name="Singleton C.M."/>
            <person name="Petriglieri F."/>
            <person name="Kristensen J.M."/>
            <person name="Kirkegaard R.H."/>
            <person name="Michaelsen T.Y."/>
            <person name="Andersen M.H."/>
            <person name="Karst S.M."/>
            <person name="Dueholm M.S."/>
            <person name="Nielsen P.H."/>
            <person name="Albertsen M."/>
        </authorList>
    </citation>
    <scope>NUCLEOTIDE SEQUENCE</scope>
    <source>
        <strain evidence="11">EsbW_18-Q3-R4-48_MAXAC.044</strain>
    </source>
</reference>
<comment type="similarity">
    <text evidence="1 10">Belongs to the beta-class carbonic anhydrase family.</text>
</comment>
<evidence type="ECO:0000256" key="7">
    <source>
        <dbReference type="ARBA" id="ARBA00031969"/>
    </source>
</evidence>
<dbReference type="CDD" id="cd00884">
    <property type="entry name" value="beta_CA_cladeB"/>
    <property type="match status" value="1"/>
</dbReference>
<name>A0A9D7F5S0_9RHOO</name>
<dbReference type="Pfam" id="PF00484">
    <property type="entry name" value="Pro_CA"/>
    <property type="match status" value="1"/>
</dbReference>
<dbReference type="InterPro" id="IPR001765">
    <property type="entry name" value="Carbonic_anhydrase"/>
</dbReference>
<dbReference type="GO" id="GO:0015976">
    <property type="term" value="P:carbon utilization"/>
    <property type="evidence" value="ECO:0007669"/>
    <property type="project" value="InterPro"/>
</dbReference>
<dbReference type="Proteomes" id="UP000886602">
    <property type="component" value="Unassembled WGS sequence"/>
</dbReference>
<dbReference type="SMART" id="SM00947">
    <property type="entry name" value="Pro_CA"/>
    <property type="match status" value="1"/>
</dbReference>
<evidence type="ECO:0000313" key="12">
    <source>
        <dbReference type="Proteomes" id="UP000886602"/>
    </source>
</evidence>
<feature type="binding site" evidence="9">
    <location>
        <position position="106"/>
    </location>
    <ligand>
        <name>Zn(2+)</name>
        <dbReference type="ChEBI" id="CHEBI:29105"/>
    </ligand>
</feature>
<dbReference type="PROSITE" id="PS00704">
    <property type="entry name" value="PROK_CO2_ANHYDRASE_1"/>
    <property type="match status" value="1"/>
</dbReference>
<keyword evidence="5 9" id="KW-0862">Zinc</keyword>
<feature type="binding site" evidence="9">
    <location>
        <position position="44"/>
    </location>
    <ligand>
        <name>Zn(2+)</name>
        <dbReference type="ChEBI" id="CHEBI:29105"/>
    </ligand>
</feature>
<evidence type="ECO:0000256" key="10">
    <source>
        <dbReference type="RuleBase" id="RU003956"/>
    </source>
</evidence>
<evidence type="ECO:0000256" key="6">
    <source>
        <dbReference type="ARBA" id="ARBA00023239"/>
    </source>
</evidence>
<dbReference type="AlphaFoldDB" id="A0A9D7F5S0"/>
<keyword evidence="4 9" id="KW-0479">Metal-binding</keyword>
<gene>
    <name evidence="11" type="ORF">IPJ48_05630</name>
</gene>
<comment type="function">
    <text evidence="10">Reversible hydration of carbon dioxide.</text>
</comment>
<evidence type="ECO:0000256" key="3">
    <source>
        <dbReference type="ARBA" id="ARBA00014628"/>
    </source>
</evidence>
<dbReference type="InterPro" id="IPR036874">
    <property type="entry name" value="Carbonic_anhydrase_sf"/>
</dbReference>
<dbReference type="FunFam" id="3.40.1050.10:FF:000003">
    <property type="entry name" value="Carbonic anhydrase"/>
    <property type="match status" value="1"/>
</dbReference>
<keyword evidence="6 10" id="KW-0456">Lyase</keyword>
<dbReference type="GO" id="GO:0004089">
    <property type="term" value="F:carbonate dehydratase activity"/>
    <property type="evidence" value="ECO:0007669"/>
    <property type="project" value="UniProtKB-UniRule"/>
</dbReference>
<evidence type="ECO:0000256" key="4">
    <source>
        <dbReference type="ARBA" id="ARBA00022723"/>
    </source>
</evidence>
<dbReference type="PANTHER" id="PTHR11002:SF76">
    <property type="entry name" value="CARBONIC ANHYDRASE"/>
    <property type="match status" value="1"/>
</dbReference>
<evidence type="ECO:0000256" key="9">
    <source>
        <dbReference type="PIRSR" id="PIRSR601765-1"/>
    </source>
</evidence>
<dbReference type="EC" id="4.2.1.1" evidence="2 10"/>
<protein>
    <recommendedName>
        <fullName evidence="3 10">Carbonic anhydrase</fullName>
        <ecNumber evidence="2 10">4.2.1.1</ecNumber>
    </recommendedName>
    <alternativeName>
        <fullName evidence="7 10">Carbonate dehydratase</fullName>
    </alternativeName>
</protein>
<feature type="binding site" evidence="9">
    <location>
        <position position="42"/>
    </location>
    <ligand>
        <name>Zn(2+)</name>
        <dbReference type="ChEBI" id="CHEBI:29105"/>
    </ligand>
</feature>
<evidence type="ECO:0000256" key="1">
    <source>
        <dbReference type="ARBA" id="ARBA00006217"/>
    </source>
</evidence>
<evidence type="ECO:0000256" key="2">
    <source>
        <dbReference type="ARBA" id="ARBA00012925"/>
    </source>
</evidence>
<dbReference type="PROSITE" id="PS00705">
    <property type="entry name" value="PROK_CO2_ANHYDRASE_2"/>
    <property type="match status" value="1"/>
</dbReference>
<accession>A0A9D7F5S0</accession>
<dbReference type="PANTHER" id="PTHR11002">
    <property type="entry name" value="CARBONIC ANHYDRASE"/>
    <property type="match status" value="1"/>
</dbReference>
<comment type="catalytic activity">
    <reaction evidence="8 10">
        <text>hydrogencarbonate + H(+) = CO2 + H2O</text>
        <dbReference type="Rhea" id="RHEA:10748"/>
        <dbReference type="ChEBI" id="CHEBI:15377"/>
        <dbReference type="ChEBI" id="CHEBI:15378"/>
        <dbReference type="ChEBI" id="CHEBI:16526"/>
        <dbReference type="ChEBI" id="CHEBI:17544"/>
        <dbReference type="EC" id="4.2.1.1"/>
    </reaction>
</comment>
<dbReference type="InterPro" id="IPR015892">
    <property type="entry name" value="Carbonic_anhydrase_CS"/>
</dbReference>
<proteinExistence type="inferred from homology"/>
<evidence type="ECO:0000256" key="8">
    <source>
        <dbReference type="ARBA" id="ARBA00048348"/>
    </source>
</evidence>
<dbReference type="SUPFAM" id="SSF53056">
    <property type="entry name" value="beta-carbonic anhydrase, cab"/>
    <property type="match status" value="1"/>
</dbReference>
<dbReference type="InterPro" id="IPR045066">
    <property type="entry name" value="Beta_CA_cladeB"/>
</dbReference>
<feature type="binding site" evidence="9">
    <location>
        <position position="103"/>
    </location>
    <ligand>
        <name>Zn(2+)</name>
        <dbReference type="ChEBI" id="CHEBI:29105"/>
    </ligand>
</feature>
<dbReference type="EMBL" id="JADJNC010000008">
    <property type="protein sequence ID" value="MBK7422604.1"/>
    <property type="molecule type" value="Genomic_DNA"/>
</dbReference>
<sequence length="221" mass="24073">MKEIARFIDGFRRFQEKYFSEDRELFEQLRQGQRPKAAIVACADSRVDPALLMDAEPGDVFVVRNVANLVPPYAPGGGYANVPAALEFAVLSLAVEHVIVLGHAQCGGIHALMNGTGPGGEFIGKWVGIAQRARERVLADLPAKTPALQARACEQAAILVSLENLMTYPWIAERVTTGAMHLHGWYFDIAEGELLSYQPARNGFERIGADVSAISRVSNVP</sequence>
<organism evidence="11 12">
    <name type="scientific">Candidatus Propionivibrio dominans</name>
    <dbReference type="NCBI Taxonomy" id="2954373"/>
    <lineage>
        <taxon>Bacteria</taxon>
        <taxon>Pseudomonadati</taxon>
        <taxon>Pseudomonadota</taxon>
        <taxon>Betaproteobacteria</taxon>
        <taxon>Rhodocyclales</taxon>
        <taxon>Rhodocyclaceae</taxon>
        <taxon>Propionivibrio</taxon>
    </lineage>
</organism>
<comment type="cofactor">
    <cofactor evidence="9">
        <name>Zn(2+)</name>
        <dbReference type="ChEBI" id="CHEBI:29105"/>
    </cofactor>
    <text evidence="9">Binds 1 zinc ion per subunit.</text>
</comment>
<evidence type="ECO:0000256" key="5">
    <source>
        <dbReference type="ARBA" id="ARBA00022833"/>
    </source>
</evidence>